<dbReference type="PANTHER" id="PTHR22878:SF68">
    <property type="entry name" value="DYNEIN HEAVY CHAIN 6, AXONEMAL-LIKE"/>
    <property type="match status" value="1"/>
</dbReference>
<dbReference type="Proteomes" id="UP001163046">
    <property type="component" value="Unassembled WGS sequence"/>
</dbReference>
<dbReference type="GO" id="GO:0030286">
    <property type="term" value="C:dynein complex"/>
    <property type="evidence" value="ECO:0007669"/>
    <property type="project" value="InterPro"/>
</dbReference>
<dbReference type="Pfam" id="PF12775">
    <property type="entry name" value="AAA_7"/>
    <property type="match status" value="1"/>
</dbReference>
<dbReference type="Gene3D" id="1.10.472.130">
    <property type="match status" value="1"/>
</dbReference>
<keyword evidence="3" id="KW-1185">Reference proteome</keyword>
<feature type="domain" description="Dynein heavy chain AAA 5 extension" evidence="1">
    <location>
        <begin position="34"/>
        <end position="158"/>
    </location>
</feature>
<dbReference type="GO" id="GO:0045505">
    <property type="term" value="F:dynein intermediate chain binding"/>
    <property type="evidence" value="ECO:0007669"/>
    <property type="project" value="InterPro"/>
</dbReference>
<dbReference type="InterPro" id="IPR026983">
    <property type="entry name" value="DHC"/>
</dbReference>
<dbReference type="Pfam" id="PF17852">
    <property type="entry name" value="Dynein_AAA_lid"/>
    <property type="match status" value="1"/>
</dbReference>
<sequence>MVYMDPTELGWRPYVKSWMQRTCTKMKDETKEYLMNLFENYVDNGLNFARKKCVQAMQQVDINKVTTMCCLLESFFFPEKGGPDFNMDTNKLNSLICTTFLFTFLWSMAGNLVETSMDAFDTFARDLFSDTQDVKLPGSGDLFSYFVDFDTRRLEPWEKIIPSFKYNSEIAYFDLLVPTVDTVRFGFLMEKLLAINRSVMFTGTTGVGKVTSHVQSRAKTF</sequence>
<protein>
    <submittedName>
        <fullName evidence="2">Dynein heavy chain 6, axonemal</fullName>
    </submittedName>
</protein>
<dbReference type="EMBL" id="MU825966">
    <property type="protein sequence ID" value="KAJ7381904.1"/>
    <property type="molecule type" value="Genomic_DNA"/>
</dbReference>
<dbReference type="PANTHER" id="PTHR22878">
    <property type="entry name" value="DYNEIN HEAVY CHAIN 6, AXONEMAL-LIKE-RELATED"/>
    <property type="match status" value="1"/>
</dbReference>
<name>A0A9W9ZJ31_9CNID</name>
<dbReference type="FunFam" id="1.10.472.130:FF:000015">
    <property type="entry name" value="Dynein heavy chain 7"/>
    <property type="match status" value="1"/>
</dbReference>
<gene>
    <name evidence="2" type="primary">DNAH6_7</name>
    <name evidence="2" type="ORF">OS493_038337</name>
</gene>
<comment type="caution">
    <text evidence="2">The sequence shown here is derived from an EMBL/GenBank/DDBJ whole genome shotgun (WGS) entry which is preliminary data.</text>
</comment>
<organism evidence="2 3">
    <name type="scientific">Desmophyllum pertusum</name>
    <dbReference type="NCBI Taxonomy" id="174260"/>
    <lineage>
        <taxon>Eukaryota</taxon>
        <taxon>Metazoa</taxon>
        <taxon>Cnidaria</taxon>
        <taxon>Anthozoa</taxon>
        <taxon>Hexacorallia</taxon>
        <taxon>Scleractinia</taxon>
        <taxon>Caryophylliina</taxon>
        <taxon>Caryophylliidae</taxon>
        <taxon>Desmophyllum</taxon>
    </lineage>
</organism>
<dbReference type="AlphaFoldDB" id="A0A9W9ZJ31"/>
<dbReference type="Gene3D" id="3.40.50.300">
    <property type="entry name" value="P-loop containing nucleotide triphosphate hydrolases"/>
    <property type="match status" value="1"/>
</dbReference>
<reference evidence="2" key="1">
    <citation type="submission" date="2023-01" db="EMBL/GenBank/DDBJ databases">
        <title>Genome assembly of the deep-sea coral Lophelia pertusa.</title>
        <authorList>
            <person name="Herrera S."/>
            <person name="Cordes E."/>
        </authorList>
    </citation>
    <scope>NUCLEOTIDE SEQUENCE</scope>
    <source>
        <strain evidence="2">USNM1676648</strain>
        <tissue evidence="2">Polyp</tissue>
    </source>
</reference>
<dbReference type="GO" id="GO:0007018">
    <property type="term" value="P:microtubule-based movement"/>
    <property type="evidence" value="ECO:0007669"/>
    <property type="project" value="InterPro"/>
</dbReference>
<dbReference type="InterPro" id="IPR041466">
    <property type="entry name" value="Dynein_AAA5_ext"/>
</dbReference>
<evidence type="ECO:0000313" key="3">
    <source>
        <dbReference type="Proteomes" id="UP001163046"/>
    </source>
</evidence>
<dbReference type="OrthoDB" id="6144504at2759"/>
<evidence type="ECO:0000259" key="1">
    <source>
        <dbReference type="Pfam" id="PF17852"/>
    </source>
</evidence>
<evidence type="ECO:0000313" key="2">
    <source>
        <dbReference type="EMBL" id="KAJ7381904.1"/>
    </source>
</evidence>
<proteinExistence type="predicted"/>
<dbReference type="GO" id="GO:0051959">
    <property type="term" value="F:dynein light intermediate chain binding"/>
    <property type="evidence" value="ECO:0007669"/>
    <property type="project" value="InterPro"/>
</dbReference>
<dbReference type="InterPro" id="IPR027417">
    <property type="entry name" value="P-loop_NTPase"/>
</dbReference>
<accession>A0A9W9ZJ31</accession>